<dbReference type="Proteomes" id="UP000287830">
    <property type="component" value="Unassembled WGS sequence"/>
</dbReference>
<evidence type="ECO:0000313" key="1">
    <source>
        <dbReference type="EMBL" id="GCD34248.1"/>
    </source>
</evidence>
<dbReference type="AlphaFoldDB" id="A0A7U9KTD3"/>
<reference evidence="1 2" key="1">
    <citation type="submission" date="2018-11" db="EMBL/GenBank/DDBJ databases">
        <title>Whole genome sequence of Streptomyces chrestomyceticus NBRC 13444(T).</title>
        <authorList>
            <person name="Komaki H."/>
            <person name="Tamura T."/>
        </authorList>
    </citation>
    <scope>NUCLEOTIDE SEQUENCE [LARGE SCALE GENOMIC DNA]</scope>
    <source>
        <strain evidence="1 2">NBRC 13444</strain>
    </source>
</reference>
<gene>
    <name evidence="1" type="ORF">OEIGOIKO_01976</name>
</gene>
<dbReference type="EMBL" id="BHZC01000001">
    <property type="protein sequence ID" value="GCD34248.1"/>
    <property type="molecule type" value="Genomic_DNA"/>
</dbReference>
<sequence>MTTPPRHRIPTTALQAKPDHILPRLDERRRRLYLADEAVVVGHGGISVVAAVSGTSTATIARGITELVAPFPPTRRIRVPGAGRKPLTTTAPGLLPDLEALIEPHARGDLSPRFAGPHGRCAIWPRP</sequence>
<proteinExistence type="predicted"/>
<accession>A0A7U9KTD3</accession>
<evidence type="ECO:0000313" key="2">
    <source>
        <dbReference type="Proteomes" id="UP000287830"/>
    </source>
</evidence>
<name>A0A7U9KTD3_9ACTN</name>
<organism evidence="1 2">
    <name type="scientific">Streptomyces chrestomyceticus JCM 4735</name>
    <dbReference type="NCBI Taxonomy" id="1306181"/>
    <lineage>
        <taxon>Bacteria</taxon>
        <taxon>Bacillati</taxon>
        <taxon>Actinomycetota</taxon>
        <taxon>Actinomycetes</taxon>
        <taxon>Kitasatosporales</taxon>
        <taxon>Streptomycetaceae</taxon>
        <taxon>Streptomyces</taxon>
    </lineage>
</organism>
<comment type="caution">
    <text evidence="1">The sequence shown here is derived from an EMBL/GenBank/DDBJ whole genome shotgun (WGS) entry which is preliminary data.</text>
</comment>
<protein>
    <submittedName>
        <fullName evidence="1">Uncharacterized protein</fullName>
    </submittedName>
</protein>